<dbReference type="AlphaFoldDB" id="A0A2H1VD93"/>
<feature type="region of interest" description="Disordered" evidence="1">
    <location>
        <begin position="1"/>
        <end position="38"/>
    </location>
</feature>
<evidence type="ECO:0000313" key="2">
    <source>
        <dbReference type="EMBL" id="SOQ38813.1"/>
    </source>
</evidence>
<reference evidence="2" key="1">
    <citation type="submission" date="2016-07" db="EMBL/GenBank/DDBJ databases">
        <authorList>
            <person name="Bretaudeau A."/>
        </authorList>
    </citation>
    <scope>NUCLEOTIDE SEQUENCE</scope>
    <source>
        <strain evidence="2">Rice</strain>
        <tissue evidence="2">Whole body</tissue>
    </source>
</reference>
<sequence>MYMEDSSYPQMGPSRADARSGAADNITGYRGSGSKQEKTTDFQDNLINGYRALIADIQVRTQKSREDMDTLVSQIKLLMKNEADKAINYMTVYLEQISLYFQVIIHDRKPRNGTYCKESIVKLLGENLQLADENVTLCLALGYQRVQRLPEKLQVHFETLENLKKYSASKLFECQKQQQVGGNCSHESQDLERTVFLYETSPFPVVMAEIAIHGFKEVSDLSVCLKDIISRMMTHSVKVIGDFNRCIHNIEMPKLKYLLKFMKKYA</sequence>
<dbReference type="EMBL" id="ODYU01001928">
    <property type="protein sequence ID" value="SOQ38813.1"/>
    <property type="molecule type" value="Genomic_DNA"/>
</dbReference>
<proteinExistence type="predicted"/>
<accession>A0A2H1VD93</accession>
<protein>
    <submittedName>
        <fullName evidence="2">SFRICE_019775</fullName>
    </submittedName>
</protein>
<name>A0A2H1VD93_SPOFR</name>
<evidence type="ECO:0000256" key="1">
    <source>
        <dbReference type="SAM" id="MobiDB-lite"/>
    </source>
</evidence>
<organism evidence="2">
    <name type="scientific">Spodoptera frugiperda</name>
    <name type="common">Fall armyworm</name>
    <dbReference type="NCBI Taxonomy" id="7108"/>
    <lineage>
        <taxon>Eukaryota</taxon>
        <taxon>Metazoa</taxon>
        <taxon>Ecdysozoa</taxon>
        <taxon>Arthropoda</taxon>
        <taxon>Hexapoda</taxon>
        <taxon>Insecta</taxon>
        <taxon>Pterygota</taxon>
        <taxon>Neoptera</taxon>
        <taxon>Endopterygota</taxon>
        <taxon>Lepidoptera</taxon>
        <taxon>Glossata</taxon>
        <taxon>Ditrysia</taxon>
        <taxon>Noctuoidea</taxon>
        <taxon>Noctuidae</taxon>
        <taxon>Amphipyrinae</taxon>
        <taxon>Spodoptera</taxon>
    </lineage>
</organism>
<gene>
    <name evidence="2" type="ORF">SFRICE_019775</name>
</gene>
<dbReference type="OrthoDB" id="7051663at2759"/>